<dbReference type="Proteomes" id="UP000659388">
    <property type="component" value="Unassembled WGS sequence"/>
</dbReference>
<sequence>MHIGDESVIAFCYLRKAKDMKNACFLSKNHLFVKEKGILSPFSLESIQEISFGHRLILLPLVIGGILTPLSLHALFHHYFNVWLLFSLAFIGVLLIYYGVQGTKVLTIHTSIKNYDFFIPSPTVHLKSFSSYVRTFIRNKEALDFYYFVYPKHQWVNAQKNGEFIPDEPIRLYFNYQMKQLQIRPDEVILSFPNGSAQVSFLSSSNNEELEPVIHHKIPLEYIKEV</sequence>
<evidence type="ECO:0000313" key="2">
    <source>
        <dbReference type="EMBL" id="MBL3656399.1"/>
    </source>
</evidence>
<reference evidence="2" key="1">
    <citation type="submission" date="2021-01" db="EMBL/GenBank/DDBJ databases">
        <title>Fulvivirga kasyanovii gen. nov., sp nov., a novel member of the phylum Bacteroidetes isolated from seawater in a mussel farm.</title>
        <authorList>
            <person name="Zhao L.-H."/>
            <person name="Wang Z.-J."/>
        </authorList>
    </citation>
    <scope>NUCLEOTIDE SEQUENCE</scope>
    <source>
        <strain evidence="2">2943</strain>
    </source>
</reference>
<evidence type="ECO:0000256" key="1">
    <source>
        <dbReference type="SAM" id="Phobius"/>
    </source>
</evidence>
<keyword evidence="1" id="KW-0812">Transmembrane</keyword>
<proteinExistence type="predicted"/>
<dbReference type="EMBL" id="JAESIY010000005">
    <property type="protein sequence ID" value="MBL3656399.1"/>
    <property type="molecule type" value="Genomic_DNA"/>
</dbReference>
<feature type="transmembrane region" description="Helical" evidence="1">
    <location>
        <begin position="56"/>
        <end position="76"/>
    </location>
</feature>
<dbReference type="RefSeq" id="WP_202244198.1">
    <property type="nucleotide sequence ID" value="NZ_JAESIY010000005.1"/>
</dbReference>
<feature type="transmembrane region" description="Helical" evidence="1">
    <location>
        <begin position="82"/>
        <end position="100"/>
    </location>
</feature>
<comment type="caution">
    <text evidence="2">The sequence shown here is derived from an EMBL/GenBank/DDBJ whole genome shotgun (WGS) entry which is preliminary data.</text>
</comment>
<keyword evidence="1" id="KW-1133">Transmembrane helix</keyword>
<organism evidence="2 3">
    <name type="scientific">Fulvivirga sediminis</name>
    <dbReference type="NCBI Taxonomy" id="2803949"/>
    <lineage>
        <taxon>Bacteria</taxon>
        <taxon>Pseudomonadati</taxon>
        <taxon>Bacteroidota</taxon>
        <taxon>Cytophagia</taxon>
        <taxon>Cytophagales</taxon>
        <taxon>Fulvivirgaceae</taxon>
        <taxon>Fulvivirga</taxon>
    </lineage>
</organism>
<evidence type="ECO:0000313" key="3">
    <source>
        <dbReference type="Proteomes" id="UP000659388"/>
    </source>
</evidence>
<name>A0A937F879_9BACT</name>
<keyword evidence="3" id="KW-1185">Reference proteome</keyword>
<keyword evidence="1" id="KW-0472">Membrane</keyword>
<accession>A0A937F879</accession>
<gene>
    <name evidence="2" type="ORF">JL102_09680</name>
</gene>
<dbReference type="AlphaFoldDB" id="A0A937F879"/>
<protein>
    <submittedName>
        <fullName evidence="2">Uncharacterized protein</fullName>
    </submittedName>
</protein>